<evidence type="ECO:0000313" key="4">
    <source>
        <dbReference type="Proteomes" id="UP000233742"/>
    </source>
</evidence>
<keyword evidence="1" id="KW-0328">Glycosyltransferase</keyword>
<organism evidence="3 4">
    <name type="scientific">Paracoccus tegillarcae</name>
    <dbReference type="NCBI Taxonomy" id="1529068"/>
    <lineage>
        <taxon>Bacteria</taxon>
        <taxon>Pseudomonadati</taxon>
        <taxon>Pseudomonadota</taxon>
        <taxon>Alphaproteobacteria</taxon>
        <taxon>Rhodobacterales</taxon>
        <taxon>Paracoccaceae</taxon>
        <taxon>Paracoccus</taxon>
    </lineage>
</organism>
<dbReference type="InterPro" id="IPR004629">
    <property type="entry name" value="WecG_TagA_CpsF"/>
</dbReference>
<keyword evidence="2 3" id="KW-0808">Transferase</keyword>
<reference evidence="3 4" key="1">
    <citation type="submission" date="2017-12" db="EMBL/GenBank/DDBJ databases">
        <authorList>
            <person name="Hurst M.R.H."/>
        </authorList>
    </citation>
    <scope>NUCLEOTIDE SEQUENCE [LARGE SCALE GENOMIC DNA]</scope>
    <source>
        <strain evidence="3 4">BM15</strain>
    </source>
</reference>
<dbReference type="Proteomes" id="UP000233742">
    <property type="component" value="Chromosome"/>
</dbReference>
<accession>A0A2K9EH31</accession>
<proteinExistence type="predicted"/>
<dbReference type="GO" id="GO:0016758">
    <property type="term" value="F:hexosyltransferase activity"/>
    <property type="evidence" value="ECO:0007669"/>
    <property type="project" value="TreeGrafter"/>
</dbReference>
<dbReference type="EMBL" id="CP025408">
    <property type="protein sequence ID" value="AUH34288.1"/>
    <property type="molecule type" value="Genomic_DNA"/>
</dbReference>
<dbReference type="AlphaFoldDB" id="A0A2K9EH31"/>
<dbReference type="NCBIfam" id="TIGR00696">
    <property type="entry name" value="wecG_tagA_cpsF"/>
    <property type="match status" value="1"/>
</dbReference>
<dbReference type="Pfam" id="PF03808">
    <property type="entry name" value="Glyco_tran_WecG"/>
    <property type="match status" value="1"/>
</dbReference>
<evidence type="ECO:0000256" key="1">
    <source>
        <dbReference type="ARBA" id="ARBA00022676"/>
    </source>
</evidence>
<dbReference type="KEGG" id="paro:CUV01_13640"/>
<dbReference type="CDD" id="cd06533">
    <property type="entry name" value="Glyco_transf_WecG_TagA"/>
    <property type="match status" value="1"/>
</dbReference>
<keyword evidence="4" id="KW-1185">Reference proteome</keyword>
<dbReference type="PANTHER" id="PTHR34136">
    <property type="match status" value="1"/>
</dbReference>
<dbReference type="RefSeq" id="WP_101460950.1">
    <property type="nucleotide sequence ID" value="NZ_CP025408.1"/>
</dbReference>
<name>A0A2K9EH31_9RHOB</name>
<sequence length="252" mass="27602">MLFNFPDGQAVQVNCPDQEQLLERVDELLAEGKGFALATLNVDHLERLAKDEAFRRAYAAHDLVVADGNPVVWLSRLADRPVSLVPGSNLVRPLTRLAARHGAPIALLGGDDASMQLAAQRLTADYTGLQVALIAVPGFPFDPDGAEADALIQQIRQSGTRLCLLGLGAPRQERFAIRARDALPGVGFVSIGAGIDFISGQQQRAPMAVRRVKMEWLWRMLSNPKRLAGRYARGFMILPGHVRRALAQRRQD</sequence>
<evidence type="ECO:0000313" key="3">
    <source>
        <dbReference type="EMBL" id="AUH34288.1"/>
    </source>
</evidence>
<dbReference type="OrthoDB" id="9771846at2"/>
<dbReference type="PANTHER" id="PTHR34136:SF1">
    <property type="entry name" value="UDP-N-ACETYL-D-MANNOSAMINURONIC ACID TRANSFERASE"/>
    <property type="match status" value="1"/>
</dbReference>
<gene>
    <name evidence="3" type="ORF">CUV01_13640</name>
</gene>
<protein>
    <submittedName>
        <fullName evidence="3">Glycosyltransferase</fullName>
    </submittedName>
</protein>
<evidence type="ECO:0000256" key="2">
    <source>
        <dbReference type="ARBA" id="ARBA00022679"/>
    </source>
</evidence>